<proteinExistence type="predicted"/>
<accession>A0A1H6BQ77</accession>
<dbReference type="EMBL" id="FNVG01000024">
    <property type="protein sequence ID" value="SEG62853.1"/>
    <property type="molecule type" value="Genomic_DNA"/>
</dbReference>
<dbReference type="AlphaFoldDB" id="A0A1H6BQ77"/>
<evidence type="ECO:0000313" key="2">
    <source>
        <dbReference type="Proteomes" id="UP000236721"/>
    </source>
</evidence>
<reference evidence="2" key="1">
    <citation type="submission" date="2016-10" db="EMBL/GenBank/DDBJ databases">
        <authorList>
            <person name="Varghese N."/>
            <person name="Submissions S."/>
        </authorList>
    </citation>
    <scope>NUCLEOTIDE SEQUENCE [LARGE SCALE GENOMIC DNA]</scope>
    <source>
        <strain evidence="2">CGMCC 1.7062</strain>
    </source>
</reference>
<name>A0A1H6BQ77_9VIBR</name>
<evidence type="ECO:0000313" key="1">
    <source>
        <dbReference type="EMBL" id="SEG62853.1"/>
    </source>
</evidence>
<gene>
    <name evidence="1" type="ORF">SAMN04488244_12456</name>
</gene>
<sequence>MNAVVKVTAWFGGLFSYSKSPGGVTLCRMAADNCGFGSYF</sequence>
<dbReference type="Proteomes" id="UP000236721">
    <property type="component" value="Unassembled WGS sequence"/>
</dbReference>
<keyword evidence="2" id="KW-1185">Reference proteome</keyword>
<protein>
    <submittedName>
        <fullName evidence="1">Uncharacterized protein</fullName>
    </submittedName>
</protein>
<organism evidence="1 2">
    <name type="scientific">Vibrio hangzhouensis</name>
    <dbReference type="NCBI Taxonomy" id="462991"/>
    <lineage>
        <taxon>Bacteria</taxon>
        <taxon>Pseudomonadati</taxon>
        <taxon>Pseudomonadota</taxon>
        <taxon>Gammaproteobacteria</taxon>
        <taxon>Vibrionales</taxon>
        <taxon>Vibrionaceae</taxon>
        <taxon>Vibrio</taxon>
    </lineage>
</organism>